<evidence type="ECO:0000259" key="2">
    <source>
        <dbReference type="Pfam" id="PF13205"/>
    </source>
</evidence>
<dbReference type="InterPro" id="IPR032812">
    <property type="entry name" value="SbsA_Ig"/>
</dbReference>
<dbReference type="PROSITE" id="PS51257">
    <property type="entry name" value="PROKAR_LIPOPROTEIN"/>
    <property type="match status" value="1"/>
</dbReference>
<feature type="domain" description="SbsA Ig-like" evidence="2">
    <location>
        <begin position="37"/>
        <end position="138"/>
    </location>
</feature>
<keyword evidence="1" id="KW-0732">Signal</keyword>
<comment type="caution">
    <text evidence="3">The sequence shown here is derived from an EMBL/GenBank/DDBJ whole genome shotgun (WGS) entry which is preliminary data.</text>
</comment>
<gene>
    <name evidence="3" type="ORF">IPO85_01050</name>
</gene>
<dbReference type="AlphaFoldDB" id="A0A9D7S656"/>
<dbReference type="Proteomes" id="UP000808349">
    <property type="component" value="Unassembled WGS sequence"/>
</dbReference>
<reference evidence="3 4" key="1">
    <citation type="submission" date="2020-10" db="EMBL/GenBank/DDBJ databases">
        <title>Connecting structure to function with the recovery of over 1000 high-quality activated sludge metagenome-assembled genomes encoding full-length rRNA genes using long-read sequencing.</title>
        <authorList>
            <person name="Singleton C.M."/>
            <person name="Petriglieri F."/>
            <person name="Kristensen J.M."/>
            <person name="Kirkegaard R.H."/>
            <person name="Michaelsen T.Y."/>
            <person name="Andersen M.H."/>
            <person name="Karst S.M."/>
            <person name="Dueholm M.S."/>
            <person name="Nielsen P.H."/>
            <person name="Albertsen M."/>
        </authorList>
    </citation>
    <scope>NUCLEOTIDE SEQUENCE [LARGE SCALE GENOMIC DNA]</scope>
    <source>
        <strain evidence="3">Ribe_18-Q3-R11-54_BAT3C.373</strain>
    </source>
</reference>
<dbReference type="Pfam" id="PF13205">
    <property type="entry name" value="Big_5"/>
    <property type="match status" value="1"/>
</dbReference>
<proteinExistence type="predicted"/>
<sequence>MIIRKIDIRHLLTLFTLLIWISSCANIKPITGGDDDHIPPKIIKEKSTPNYQKNFASRKIILHFDEWVKLDNPTANIIVSPTTEYPLNYTLKGKTLIVKLNEKETLKENTTYSIQFGDAIQDITANNKASTIKYVFSTGDYIDSLMIRGIVKDAKTLLPAPKVLVLLYNNLMDTAVKRQKPDYFTWTDSSGRFQFQNIKSNTYSIYTLIDKNQNYYFDQPNEFIGFLNQSIVLTTANLDSIALKISQENLPLAIKEKRNSPGKMVVILNQAVSKASLNPLSSIPHFQNFDHDSLTIWYQADSSFSEYISYENQSDTIKFIAGNYFINNNKEHLTLQKSVLTPEEHIELNWVDLIKDWDTTKIHFIPYQPFKIICDTLNTRKLFIVPIVKNHEPLTLVIDSMMIKGISNKTNIQDTFRVSLIQQKSLSNIKITFDSLLNNHHYIFEIKENDKILIHRTFVAKDKQEKLSISNILPGKYKAVLVLDENENGRWDPVKFDQKRMPEQVYIWELSELRADWEVEVTLKLQ</sequence>
<accession>A0A9D7S656</accession>
<evidence type="ECO:0000256" key="1">
    <source>
        <dbReference type="ARBA" id="ARBA00022729"/>
    </source>
</evidence>
<evidence type="ECO:0000313" key="3">
    <source>
        <dbReference type="EMBL" id="MBK9716114.1"/>
    </source>
</evidence>
<evidence type="ECO:0000313" key="4">
    <source>
        <dbReference type="Proteomes" id="UP000808349"/>
    </source>
</evidence>
<protein>
    <submittedName>
        <fullName evidence="3">Ig-like domain-containing protein</fullName>
    </submittedName>
</protein>
<name>A0A9D7S656_9BACT</name>
<organism evidence="3 4">
    <name type="scientific">Candidatus Defluviibacterium haderslevense</name>
    <dbReference type="NCBI Taxonomy" id="2981993"/>
    <lineage>
        <taxon>Bacteria</taxon>
        <taxon>Pseudomonadati</taxon>
        <taxon>Bacteroidota</taxon>
        <taxon>Saprospiria</taxon>
        <taxon>Saprospirales</taxon>
        <taxon>Saprospiraceae</taxon>
        <taxon>Candidatus Defluviibacterium</taxon>
    </lineage>
</organism>
<dbReference type="EMBL" id="JADKFW010000004">
    <property type="protein sequence ID" value="MBK9716114.1"/>
    <property type="molecule type" value="Genomic_DNA"/>
</dbReference>